<dbReference type="EMBL" id="ABJB010097991">
    <property type="status" value="NOT_ANNOTATED_CDS"/>
    <property type="molecule type" value="Genomic_DNA"/>
</dbReference>
<keyword evidence="3" id="KW-0762">Sugar transport</keyword>
<comment type="subcellular location">
    <subcellularLocation>
        <location evidence="1">Membrane</location>
        <topology evidence="1">Multi-pass membrane protein</topology>
    </subcellularLocation>
</comment>
<dbReference type="Pfam" id="PF04142">
    <property type="entry name" value="Nuc_sug_transp"/>
    <property type="match status" value="1"/>
</dbReference>
<proteinExistence type="inferred from homology"/>
<dbReference type="GO" id="GO:0055085">
    <property type="term" value="P:transmembrane transport"/>
    <property type="evidence" value="ECO:0000318"/>
    <property type="project" value="GO_Central"/>
</dbReference>
<keyword evidence="5 7" id="KW-1133">Transmembrane helix</keyword>
<dbReference type="SUPFAM" id="SSF103481">
    <property type="entry name" value="Multidrug resistance efflux transporter EmrE"/>
    <property type="match status" value="1"/>
</dbReference>
<keyword evidence="3" id="KW-0813">Transport</keyword>
<dbReference type="HOGENOM" id="CLU_720119_0_0_1"/>
<sequence length="317" mass="34918">MVILLSSLFITADVGKMVSSYALRYYNNGEYPVHQTLLVALSEGSKCLVTTAVHVWVTGSFRMRPSIKFILPSVIYMLTNNIFFYALHFVTPPVWLVLVQCKVVLTLLVYKYVFKHSISAAQWTAGFLIVASVLGSQLEEFNQGDLRGKLIAVGLGLLCGTLSTIAAVYTEFCFKNDSRTIWEQQSQIYLGGALFSALASAYSGQGLIQGTISRSVQGLLLATIALATVQGITIAVVVRRLDNIIKYHLSATCSVLNSVLSALLFPDKFRFTTSYIVSLFFLFTAIYLYEKKSFVLPDMCSRRNGATTARPSAKTTS</sequence>
<dbReference type="EMBL" id="DS854427">
    <property type="protein sequence ID" value="EEC13687.1"/>
    <property type="molecule type" value="Genomic_DNA"/>
</dbReference>
<feature type="transmembrane region" description="Helical" evidence="7">
    <location>
        <begin position="216"/>
        <end position="238"/>
    </location>
</feature>
<evidence type="ECO:0000256" key="4">
    <source>
        <dbReference type="ARBA" id="ARBA00022692"/>
    </source>
</evidence>
<dbReference type="VEuPathDB" id="VectorBase:ISCP_026205"/>
<reference evidence="10" key="2">
    <citation type="submission" date="2020-05" db="UniProtKB">
        <authorList>
            <consortium name="EnsemblMetazoa"/>
        </authorList>
    </citation>
    <scope>IDENTIFICATION</scope>
    <source>
        <strain evidence="10">wikel</strain>
    </source>
</reference>
<keyword evidence="6 7" id="KW-0472">Membrane</keyword>
<dbReference type="PaxDb" id="6945-B7Q4B5"/>
<feature type="transmembrane region" description="Helical" evidence="7">
    <location>
        <begin position="271"/>
        <end position="289"/>
    </location>
</feature>
<dbReference type="InterPro" id="IPR037185">
    <property type="entry name" value="EmrE-like"/>
</dbReference>
<dbReference type="InterPro" id="IPR007271">
    <property type="entry name" value="Nuc_sug_transpt"/>
</dbReference>
<dbReference type="EnsemblMetazoa" id="ISCW010385-RA">
    <property type="protein sequence ID" value="ISCW010385-PA"/>
    <property type="gene ID" value="ISCW010385"/>
</dbReference>
<evidence type="ECO:0000313" key="10">
    <source>
        <dbReference type="EnsemblMetazoa" id="ISCW010385-PA"/>
    </source>
</evidence>
<feature type="transmembrane region" description="Helical" evidence="7">
    <location>
        <begin position="186"/>
        <end position="204"/>
    </location>
</feature>
<dbReference type="VEuPathDB" id="VectorBase:ISCI010385"/>
<gene>
    <name evidence="9" type="ORF">IscW_ISCW010385</name>
</gene>
<dbReference type="STRING" id="6945.B7Q4B5"/>
<dbReference type="EMBL" id="ABJB010628202">
    <property type="status" value="NOT_ANNOTATED_CDS"/>
    <property type="molecule type" value="Genomic_DNA"/>
</dbReference>
<dbReference type="EMBL" id="ABJB010482540">
    <property type="status" value="NOT_ANNOTATED_CDS"/>
    <property type="molecule type" value="Genomic_DNA"/>
</dbReference>
<accession>B7Q4B5</accession>
<evidence type="ECO:0000256" key="6">
    <source>
        <dbReference type="ARBA" id="ARBA00023136"/>
    </source>
</evidence>
<dbReference type="OrthoDB" id="419167at2759"/>
<dbReference type="InParanoid" id="B7Q4B5"/>
<dbReference type="GO" id="GO:0000139">
    <property type="term" value="C:Golgi membrane"/>
    <property type="evidence" value="ECO:0000318"/>
    <property type="project" value="GO_Central"/>
</dbReference>
<dbReference type="GO" id="GO:0022857">
    <property type="term" value="F:transmembrane transporter activity"/>
    <property type="evidence" value="ECO:0000318"/>
    <property type="project" value="GO_Central"/>
</dbReference>
<name>B7Q4B5_IXOSC</name>
<dbReference type="AlphaFoldDB" id="B7Q4B5"/>
<evidence type="ECO:0000256" key="5">
    <source>
        <dbReference type="ARBA" id="ARBA00022989"/>
    </source>
</evidence>
<comment type="similarity">
    <text evidence="2">Belongs to the nucleotide-sugar transporter family. SLC35A subfamily.</text>
</comment>
<organism>
    <name type="scientific">Ixodes scapularis</name>
    <name type="common">Black-legged tick</name>
    <name type="synonym">Deer tick</name>
    <dbReference type="NCBI Taxonomy" id="6945"/>
    <lineage>
        <taxon>Eukaryota</taxon>
        <taxon>Metazoa</taxon>
        <taxon>Ecdysozoa</taxon>
        <taxon>Arthropoda</taxon>
        <taxon>Chelicerata</taxon>
        <taxon>Arachnida</taxon>
        <taxon>Acari</taxon>
        <taxon>Parasitiformes</taxon>
        <taxon>Ixodida</taxon>
        <taxon>Ixodoidea</taxon>
        <taxon>Ixodidae</taxon>
        <taxon>Ixodinae</taxon>
        <taxon>Ixodes</taxon>
    </lineage>
</organism>
<evidence type="ECO:0000256" key="8">
    <source>
        <dbReference type="SAM" id="SignalP"/>
    </source>
</evidence>
<feature type="transmembrane region" description="Helical" evidence="7">
    <location>
        <begin position="245"/>
        <end position="265"/>
    </location>
</feature>
<keyword evidence="4 7" id="KW-0812">Transmembrane</keyword>
<protein>
    <submittedName>
        <fullName evidence="9 10">UDP-galactose transporter, putative</fullName>
    </submittedName>
</protein>
<dbReference type="GO" id="GO:0015165">
    <property type="term" value="F:pyrimidine nucleotide-sugar transmembrane transporter activity"/>
    <property type="evidence" value="ECO:0007669"/>
    <property type="project" value="InterPro"/>
</dbReference>
<evidence type="ECO:0000256" key="2">
    <source>
        <dbReference type="ARBA" id="ARBA00009976"/>
    </source>
</evidence>
<dbReference type="Proteomes" id="UP000001555">
    <property type="component" value="Unassembled WGS sequence"/>
</dbReference>
<feature type="chain" id="PRO_5011935621" evidence="8">
    <location>
        <begin position="16"/>
        <end position="317"/>
    </location>
</feature>
<feature type="transmembrane region" description="Helical" evidence="7">
    <location>
        <begin position="69"/>
        <end position="88"/>
    </location>
</feature>
<evidence type="ECO:0000313" key="9">
    <source>
        <dbReference type="EMBL" id="EEC13687.1"/>
    </source>
</evidence>
<evidence type="ECO:0000256" key="3">
    <source>
        <dbReference type="ARBA" id="ARBA00022597"/>
    </source>
</evidence>
<dbReference type="PANTHER" id="PTHR10231">
    <property type="entry name" value="NUCLEOTIDE-SUGAR TRANSMEMBRANE TRANSPORTER"/>
    <property type="match status" value="1"/>
</dbReference>
<feature type="transmembrane region" description="Helical" evidence="7">
    <location>
        <begin position="150"/>
        <end position="174"/>
    </location>
</feature>
<evidence type="ECO:0000313" key="11">
    <source>
        <dbReference type="Proteomes" id="UP000001555"/>
    </source>
</evidence>
<feature type="transmembrane region" description="Helical" evidence="7">
    <location>
        <begin position="120"/>
        <end position="138"/>
    </location>
</feature>
<evidence type="ECO:0000256" key="1">
    <source>
        <dbReference type="ARBA" id="ARBA00004141"/>
    </source>
</evidence>
<evidence type="ECO:0000256" key="7">
    <source>
        <dbReference type="SAM" id="Phobius"/>
    </source>
</evidence>
<dbReference type="VEuPathDB" id="VectorBase:ISCW010385"/>
<feature type="signal peptide" evidence="8">
    <location>
        <begin position="1"/>
        <end position="15"/>
    </location>
</feature>
<reference evidence="9 11" key="1">
    <citation type="submission" date="2008-03" db="EMBL/GenBank/DDBJ databases">
        <title>Annotation of Ixodes scapularis.</title>
        <authorList>
            <consortium name="Ixodes scapularis Genome Project Consortium"/>
            <person name="Caler E."/>
            <person name="Hannick L.I."/>
            <person name="Bidwell S."/>
            <person name="Joardar V."/>
            <person name="Thiagarajan M."/>
            <person name="Amedeo P."/>
            <person name="Galinsky K.J."/>
            <person name="Schobel S."/>
            <person name="Inman J."/>
            <person name="Hostetler J."/>
            <person name="Miller J."/>
            <person name="Hammond M."/>
            <person name="Megy K."/>
            <person name="Lawson D."/>
            <person name="Kodira C."/>
            <person name="Sutton G."/>
            <person name="Meyer J."/>
            <person name="Hill C.A."/>
            <person name="Birren B."/>
            <person name="Nene V."/>
            <person name="Collins F."/>
            <person name="Alarcon-Chaidez F."/>
            <person name="Wikel S."/>
            <person name="Strausberg R."/>
        </authorList>
    </citation>
    <scope>NUCLEOTIDE SEQUENCE [LARGE SCALE GENOMIC DNA]</scope>
    <source>
        <strain evidence="11">Wikel</strain>
        <strain evidence="9">Wikel colony</strain>
    </source>
</reference>
<dbReference type="EMBL" id="ABJB011061970">
    <property type="status" value="NOT_ANNOTATED_CDS"/>
    <property type="molecule type" value="Genomic_DNA"/>
</dbReference>
<keyword evidence="8" id="KW-0732">Signal</keyword>
<feature type="transmembrane region" description="Helical" evidence="7">
    <location>
        <begin position="94"/>
        <end position="113"/>
    </location>
</feature>
<keyword evidence="11" id="KW-1185">Reference proteome</keyword>